<dbReference type="Proteomes" id="UP001152798">
    <property type="component" value="Chromosome 2"/>
</dbReference>
<name>A0A9P0E8P3_NEZVI</name>
<dbReference type="AlphaFoldDB" id="A0A9P0E8P3"/>
<evidence type="ECO:0000313" key="2">
    <source>
        <dbReference type="Proteomes" id="UP001152798"/>
    </source>
</evidence>
<organism evidence="1 2">
    <name type="scientific">Nezara viridula</name>
    <name type="common">Southern green stink bug</name>
    <name type="synonym">Cimex viridulus</name>
    <dbReference type="NCBI Taxonomy" id="85310"/>
    <lineage>
        <taxon>Eukaryota</taxon>
        <taxon>Metazoa</taxon>
        <taxon>Ecdysozoa</taxon>
        <taxon>Arthropoda</taxon>
        <taxon>Hexapoda</taxon>
        <taxon>Insecta</taxon>
        <taxon>Pterygota</taxon>
        <taxon>Neoptera</taxon>
        <taxon>Paraneoptera</taxon>
        <taxon>Hemiptera</taxon>
        <taxon>Heteroptera</taxon>
        <taxon>Panheteroptera</taxon>
        <taxon>Pentatomomorpha</taxon>
        <taxon>Pentatomoidea</taxon>
        <taxon>Pentatomidae</taxon>
        <taxon>Pentatominae</taxon>
        <taxon>Nezara</taxon>
    </lineage>
</organism>
<reference evidence="1" key="1">
    <citation type="submission" date="2022-01" db="EMBL/GenBank/DDBJ databases">
        <authorList>
            <person name="King R."/>
        </authorList>
    </citation>
    <scope>NUCLEOTIDE SEQUENCE</scope>
</reference>
<gene>
    <name evidence="1" type="ORF">NEZAVI_LOCUS4299</name>
</gene>
<evidence type="ECO:0000313" key="1">
    <source>
        <dbReference type="EMBL" id="CAH1393671.1"/>
    </source>
</evidence>
<accession>A0A9P0E8P3</accession>
<dbReference type="EMBL" id="OV725078">
    <property type="protein sequence ID" value="CAH1393671.1"/>
    <property type="molecule type" value="Genomic_DNA"/>
</dbReference>
<keyword evidence="2" id="KW-1185">Reference proteome</keyword>
<sequence length="151" mass="17260">MDALYGESLVVVGDRLIWMYCQRHRAVTKVCHASRSFASSLTPDQVCPALRISFFKALLHVSVGLPCLRWLWGFQSRLCRVMLISKTIPQPSPFPMFNDLIYQDLISSRPELGIRDCFRPPYSQYIPKTSIDECLWLLGHLLAKFPSLASI</sequence>
<protein>
    <submittedName>
        <fullName evidence="1">Uncharacterized protein</fullName>
    </submittedName>
</protein>
<proteinExistence type="predicted"/>